<proteinExistence type="predicted"/>
<comment type="caution">
    <text evidence="1">The sequence shown here is derived from an EMBL/GenBank/DDBJ whole genome shotgun (WGS) entry which is preliminary data.</text>
</comment>
<dbReference type="AlphaFoldDB" id="T2T6P8"/>
<evidence type="ECO:0000313" key="2">
    <source>
        <dbReference type="Proteomes" id="UP000015645"/>
    </source>
</evidence>
<evidence type="ECO:0000313" key="1">
    <source>
        <dbReference type="EMBL" id="EQD99484.1"/>
    </source>
</evidence>
<accession>T2T6P8</accession>
<dbReference type="PATRIC" id="fig|1337391.3.peg.252"/>
<organism evidence="1 2">
    <name type="scientific">Helicobacter pylori PZ5024</name>
    <dbReference type="NCBI Taxonomy" id="1337391"/>
    <lineage>
        <taxon>Bacteria</taxon>
        <taxon>Pseudomonadati</taxon>
        <taxon>Campylobacterota</taxon>
        <taxon>Epsilonproteobacteria</taxon>
        <taxon>Campylobacterales</taxon>
        <taxon>Helicobacteraceae</taxon>
        <taxon>Helicobacter</taxon>
    </lineage>
</organism>
<protein>
    <submittedName>
        <fullName evidence="1">Uncharacterized protein</fullName>
    </submittedName>
</protein>
<name>T2T6P8_HELPX</name>
<dbReference type="Proteomes" id="UP000015645">
    <property type="component" value="Unassembled WGS sequence"/>
</dbReference>
<gene>
    <name evidence="1" type="ORF">L931_08405</name>
</gene>
<dbReference type="EMBL" id="ASYS01000043">
    <property type="protein sequence ID" value="EQD99484.1"/>
    <property type="molecule type" value="Genomic_DNA"/>
</dbReference>
<reference evidence="1 2" key="1">
    <citation type="journal article" date="2013" name="Genome Announc.">
        <title>Draft Genome Sequences of Helicobacter pylori Strains Isolated from Regions of Low and High Gastric Cancer Risk in Colombia.</title>
        <authorList>
            <person name="Sheh A."/>
            <person name="Piazuelo M.B."/>
            <person name="Wilson K.T."/>
            <person name="Correa P."/>
            <person name="Fox J.G."/>
        </authorList>
    </citation>
    <scope>NUCLEOTIDE SEQUENCE [LARGE SCALE GENOMIC DNA]</scope>
    <source>
        <strain evidence="1 2">PZ5024</strain>
    </source>
</reference>
<sequence>MNHSTKIEPIFIKPYLKKETILNLKLEWENIEEFRGKREEAKKLKEV</sequence>